<evidence type="ECO:0000313" key="2">
    <source>
        <dbReference type="Proteomes" id="UP000095285"/>
    </source>
</evidence>
<dbReference type="Proteomes" id="UP000095285">
    <property type="component" value="Unassembled WGS sequence"/>
</dbReference>
<organism evidence="2 3">
    <name type="scientific">Loa loa</name>
    <name type="common">Eye worm</name>
    <name type="synonym">Filaria loa</name>
    <dbReference type="NCBI Taxonomy" id="7209"/>
    <lineage>
        <taxon>Eukaryota</taxon>
        <taxon>Metazoa</taxon>
        <taxon>Ecdysozoa</taxon>
        <taxon>Nematoda</taxon>
        <taxon>Chromadorea</taxon>
        <taxon>Rhabditida</taxon>
        <taxon>Spirurina</taxon>
        <taxon>Spiruromorpha</taxon>
        <taxon>Filarioidea</taxon>
        <taxon>Onchocercidae</taxon>
        <taxon>Loa</taxon>
    </lineage>
</organism>
<keyword evidence="2" id="KW-1185">Reference proteome</keyword>
<feature type="compositionally biased region" description="Basic and acidic residues" evidence="1">
    <location>
        <begin position="200"/>
        <end position="216"/>
    </location>
</feature>
<reference evidence="3" key="2">
    <citation type="submission" date="2016-11" db="UniProtKB">
        <authorList>
            <consortium name="WormBaseParasite"/>
        </authorList>
    </citation>
    <scope>IDENTIFICATION</scope>
</reference>
<accession>A0A1I7VWE9</accession>
<name>A0A1I7VWE9_LOALO</name>
<feature type="compositionally biased region" description="Basic and acidic residues" evidence="1">
    <location>
        <begin position="91"/>
        <end position="138"/>
    </location>
</feature>
<protein>
    <submittedName>
        <fullName evidence="3">Uncharacterized protein</fullName>
    </submittedName>
</protein>
<dbReference type="AlphaFoldDB" id="A0A1I7VWE9"/>
<evidence type="ECO:0000313" key="3">
    <source>
        <dbReference type="WBParaSite" id="EN70_7033"/>
    </source>
</evidence>
<feature type="region of interest" description="Disordered" evidence="1">
    <location>
        <begin position="163"/>
        <end position="248"/>
    </location>
</feature>
<feature type="region of interest" description="Disordered" evidence="1">
    <location>
        <begin position="89"/>
        <end position="150"/>
    </location>
</feature>
<feature type="compositionally biased region" description="Basic and acidic residues" evidence="1">
    <location>
        <begin position="163"/>
        <end position="187"/>
    </location>
</feature>
<proteinExistence type="predicted"/>
<feature type="compositionally biased region" description="Basic and acidic residues" evidence="1">
    <location>
        <begin position="227"/>
        <end position="248"/>
    </location>
</feature>
<reference evidence="2" key="1">
    <citation type="submission" date="2012-04" db="EMBL/GenBank/DDBJ databases">
        <title>The Genome Sequence of Loa loa.</title>
        <authorList>
            <consortium name="The Broad Institute Genome Sequencing Platform"/>
            <consortium name="Broad Institute Genome Sequencing Center for Infectious Disease"/>
            <person name="Nutman T.B."/>
            <person name="Fink D.L."/>
            <person name="Russ C."/>
            <person name="Young S."/>
            <person name="Zeng Q."/>
            <person name="Gargeya S."/>
            <person name="Alvarado L."/>
            <person name="Berlin A."/>
            <person name="Chapman S.B."/>
            <person name="Chen Z."/>
            <person name="Freedman E."/>
            <person name="Gellesch M."/>
            <person name="Goldberg J."/>
            <person name="Griggs A."/>
            <person name="Gujja S."/>
            <person name="Heilman E.R."/>
            <person name="Heiman D."/>
            <person name="Howarth C."/>
            <person name="Mehta T."/>
            <person name="Neiman D."/>
            <person name="Pearson M."/>
            <person name="Roberts A."/>
            <person name="Saif S."/>
            <person name="Shea T."/>
            <person name="Shenoy N."/>
            <person name="Sisk P."/>
            <person name="Stolte C."/>
            <person name="Sykes S."/>
            <person name="White J."/>
            <person name="Yandava C."/>
            <person name="Haas B."/>
            <person name="Henn M.R."/>
            <person name="Nusbaum C."/>
            <person name="Birren B."/>
        </authorList>
    </citation>
    <scope>NUCLEOTIDE SEQUENCE [LARGE SCALE GENOMIC DNA]</scope>
</reference>
<evidence type="ECO:0000256" key="1">
    <source>
        <dbReference type="SAM" id="MobiDB-lite"/>
    </source>
</evidence>
<sequence length="264" mass="30327">MLSGELHLVGSRKKILKAGFKERLQLMVENDDITIMDQSSSLRFFSYNFVPNIGEQFLNFLTYLNKTRISPIMSGVIIIISLAQCSHKKPQVRDQEEKAEIKKEKIGNTPAPEEKMVEKQEKGSNPNEKNKAAPEEQHTSAVEDAEKEKERLKEVEEKRIEEIKPKIMKRNAKEERIAKGKETRGKGDYPTMDDVLSDWDSERDGKKKNEDDDQKSRANTNLEDLDDLKRNEEKKPAESGGAEEKKEDEGGKICYFCTDRYNKA</sequence>
<dbReference type="WBParaSite" id="EN70_7033">
    <property type="protein sequence ID" value="EN70_7033"/>
    <property type="gene ID" value="EN70_7033"/>
</dbReference>